<dbReference type="Proteomes" id="UP000437131">
    <property type="component" value="Unassembled WGS sequence"/>
</dbReference>
<reference evidence="2 3" key="1">
    <citation type="submission" date="2019-11" db="EMBL/GenBank/DDBJ databases">
        <title>Isolation of a new High Light Tolerant Cyanobacteria.</title>
        <authorList>
            <person name="Dobson Z."/>
            <person name="Vaughn N."/>
            <person name="Vaughn M."/>
            <person name="Fromme P."/>
            <person name="Mazor Y."/>
        </authorList>
    </citation>
    <scope>NUCLEOTIDE SEQUENCE [LARGE SCALE GENOMIC DNA]</scope>
    <source>
        <strain evidence="2 3">0216</strain>
    </source>
</reference>
<evidence type="ECO:0000259" key="1">
    <source>
        <dbReference type="PROSITE" id="PS50035"/>
    </source>
</evidence>
<name>A0A844GRR9_9CHRO</name>
<dbReference type="InterPro" id="IPR001736">
    <property type="entry name" value="PLipase_D/transphosphatidylase"/>
</dbReference>
<feature type="domain" description="PLD phosphodiesterase" evidence="1">
    <location>
        <begin position="500"/>
        <end position="527"/>
    </location>
</feature>
<dbReference type="PROSITE" id="PS50035">
    <property type="entry name" value="PLD"/>
    <property type="match status" value="1"/>
</dbReference>
<gene>
    <name evidence="2" type="ORF">GGC33_04775</name>
</gene>
<dbReference type="Gene3D" id="3.30.870.10">
    <property type="entry name" value="Endonuclease Chain A"/>
    <property type="match status" value="1"/>
</dbReference>
<proteinExistence type="predicted"/>
<dbReference type="SUPFAM" id="SSF56024">
    <property type="entry name" value="Phospholipase D/nuclease"/>
    <property type="match status" value="1"/>
</dbReference>
<comment type="caution">
    <text evidence="2">The sequence shown here is derived from an EMBL/GenBank/DDBJ whole genome shotgun (WGS) entry which is preliminary data.</text>
</comment>
<dbReference type="RefSeq" id="WP_155083137.1">
    <property type="nucleotide sequence ID" value="NZ_WMIA01000004.1"/>
</dbReference>
<dbReference type="AlphaFoldDB" id="A0A844GRR9"/>
<dbReference type="GO" id="GO:0003824">
    <property type="term" value="F:catalytic activity"/>
    <property type="evidence" value="ECO:0007669"/>
    <property type="project" value="InterPro"/>
</dbReference>
<accession>A0A844GRR9</accession>
<dbReference type="EMBL" id="WMIA01000004">
    <property type="protein sequence ID" value="MTF38233.1"/>
    <property type="molecule type" value="Genomic_DNA"/>
</dbReference>
<evidence type="ECO:0000313" key="2">
    <source>
        <dbReference type="EMBL" id="MTF38233.1"/>
    </source>
</evidence>
<sequence length="567" mass="65271">MEIYWHIKGKYQKIAKDGEIRKATPLKTIINDIQAIATQQKISNVSTINQSFGLNFLPPNIVNNLLEKNLGKSAILINQKIKPSLESSHNFQPKEFDYKFIPEESEGIDNLILASDNQQIPVNLIDVCEGVYQLKLSENQNNPIINQKRENAFYELNLIIQEQPLTIIDKFLQNPNTENCVIFLYDDCIASLKIEDLPINLQEAIKILKNDSSLTSDNLLIKAYRQQYLTLSPINLISSLSDNMTVAEDNQITINKGKHRELLYELIEKAEKFLLISSYRLEDEDIINLIVNKASDLPLGIWILTDFNDEVIKIVDENIEDKEDYLEYASSNEKKKQCLELLAEKSIGFRSGNFHLKTYISEKSAYLGSCNLTGGSLSRNIETGILFSHSPEYQCLINYFNYLWENKSKAQFLPKMGEFQIQNLTPKNISIDFDSCFLNSYQYEEDLTLSLQQFRENTRGKIIIYTRNFKPNRIQANLLKSLSCEIYYGNFNGSDLPAKKISFLHGKVVIIGNQVAYISSQDFAFTHYGFYDLTYKTNNPKEIEIIKQQLQWLVLKHKQLCNKSSLC</sequence>
<dbReference type="InterPro" id="IPR025202">
    <property type="entry name" value="PLD-like_dom"/>
</dbReference>
<dbReference type="SMART" id="SM00155">
    <property type="entry name" value="PLDc"/>
    <property type="match status" value="2"/>
</dbReference>
<dbReference type="Pfam" id="PF13091">
    <property type="entry name" value="PLDc_2"/>
    <property type="match status" value="1"/>
</dbReference>
<protein>
    <recommendedName>
        <fullName evidence="1">PLD phosphodiesterase domain-containing protein</fullName>
    </recommendedName>
</protein>
<organism evidence="2 3">
    <name type="scientific">Cyanobacterium aponinum 0216</name>
    <dbReference type="NCBI Taxonomy" id="2676140"/>
    <lineage>
        <taxon>Bacteria</taxon>
        <taxon>Bacillati</taxon>
        <taxon>Cyanobacteriota</taxon>
        <taxon>Cyanophyceae</taxon>
        <taxon>Oscillatoriophycideae</taxon>
        <taxon>Chroococcales</taxon>
        <taxon>Geminocystaceae</taxon>
        <taxon>Cyanobacterium</taxon>
    </lineage>
</organism>
<dbReference type="GO" id="GO:0006793">
    <property type="term" value="P:phosphorus metabolic process"/>
    <property type="evidence" value="ECO:0007669"/>
    <property type="project" value="UniProtKB-ARBA"/>
</dbReference>
<evidence type="ECO:0000313" key="3">
    <source>
        <dbReference type="Proteomes" id="UP000437131"/>
    </source>
</evidence>